<dbReference type="RefSeq" id="WP_181410835.1">
    <property type="nucleotide sequence ID" value="NZ_BAAAOR010000040.1"/>
</dbReference>
<gene>
    <name evidence="3" type="ORF">GCM10009788_53900</name>
</gene>
<evidence type="ECO:0000256" key="1">
    <source>
        <dbReference type="SAM" id="Phobius"/>
    </source>
</evidence>
<organism evidence="3 4">
    <name type="scientific">Nocardioides humi</name>
    <dbReference type="NCBI Taxonomy" id="449461"/>
    <lineage>
        <taxon>Bacteria</taxon>
        <taxon>Bacillati</taxon>
        <taxon>Actinomycetota</taxon>
        <taxon>Actinomycetes</taxon>
        <taxon>Propionibacteriales</taxon>
        <taxon>Nocardioidaceae</taxon>
        <taxon>Nocardioides</taxon>
    </lineage>
</organism>
<reference evidence="3 4" key="1">
    <citation type="journal article" date="2019" name="Int. J. Syst. Evol. Microbiol.">
        <title>The Global Catalogue of Microorganisms (GCM) 10K type strain sequencing project: providing services to taxonomists for standard genome sequencing and annotation.</title>
        <authorList>
            <consortium name="The Broad Institute Genomics Platform"/>
            <consortium name="The Broad Institute Genome Sequencing Center for Infectious Disease"/>
            <person name="Wu L."/>
            <person name="Ma J."/>
        </authorList>
    </citation>
    <scope>NUCLEOTIDE SEQUENCE [LARGE SCALE GENOMIC DNA]</scope>
    <source>
        <strain evidence="3 4">JCM 14942</strain>
    </source>
</reference>
<dbReference type="Proteomes" id="UP001500842">
    <property type="component" value="Unassembled WGS sequence"/>
</dbReference>
<dbReference type="Gene3D" id="3.30.70.270">
    <property type="match status" value="1"/>
</dbReference>
<dbReference type="NCBIfam" id="TIGR00254">
    <property type="entry name" value="GGDEF"/>
    <property type="match status" value="1"/>
</dbReference>
<dbReference type="SMART" id="SM00267">
    <property type="entry name" value="GGDEF"/>
    <property type="match status" value="1"/>
</dbReference>
<feature type="domain" description="GGDEF" evidence="2">
    <location>
        <begin position="205"/>
        <end position="317"/>
    </location>
</feature>
<feature type="transmembrane region" description="Helical" evidence="1">
    <location>
        <begin position="46"/>
        <end position="66"/>
    </location>
</feature>
<dbReference type="EMBL" id="BAAAOR010000040">
    <property type="protein sequence ID" value="GAA1544642.1"/>
    <property type="molecule type" value="Genomic_DNA"/>
</dbReference>
<proteinExistence type="predicted"/>
<keyword evidence="1" id="KW-0472">Membrane</keyword>
<evidence type="ECO:0000259" key="2">
    <source>
        <dbReference type="PROSITE" id="PS50887"/>
    </source>
</evidence>
<keyword evidence="1" id="KW-1133">Transmembrane helix</keyword>
<evidence type="ECO:0000313" key="4">
    <source>
        <dbReference type="Proteomes" id="UP001500842"/>
    </source>
</evidence>
<dbReference type="Pfam" id="PF00990">
    <property type="entry name" value="GGDEF"/>
    <property type="match status" value="1"/>
</dbReference>
<comment type="caution">
    <text evidence="3">The sequence shown here is derived from an EMBL/GenBank/DDBJ whole genome shotgun (WGS) entry which is preliminary data.</text>
</comment>
<dbReference type="PANTHER" id="PTHR45138">
    <property type="entry name" value="REGULATORY COMPONENTS OF SENSORY TRANSDUCTION SYSTEM"/>
    <property type="match status" value="1"/>
</dbReference>
<evidence type="ECO:0000313" key="3">
    <source>
        <dbReference type="EMBL" id="GAA1544642.1"/>
    </source>
</evidence>
<dbReference type="SUPFAM" id="SSF55073">
    <property type="entry name" value="Nucleotide cyclase"/>
    <property type="match status" value="1"/>
</dbReference>
<keyword evidence="1" id="KW-0812">Transmembrane</keyword>
<dbReference type="InterPro" id="IPR000160">
    <property type="entry name" value="GGDEF_dom"/>
</dbReference>
<feature type="transmembrane region" description="Helical" evidence="1">
    <location>
        <begin position="15"/>
        <end position="40"/>
    </location>
</feature>
<dbReference type="CDD" id="cd01949">
    <property type="entry name" value="GGDEF"/>
    <property type="match status" value="1"/>
</dbReference>
<dbReference type="InterPro" id="IPR029787">
    <property type="entry name" value="Nucleotide_cyclase"/>
</dbReference>
<dbReference type="PANTHER" id="PTHR45138:SF24">
    <property type="entry name" value="DIGUANYLATE CYCLASE DGCC-RELATED"/>
    <property type="match status" value="1"/>
</dbReference>
<sequence>MNTRRGRGPAYLRDLPTLVVATTAMYLGGALMLGVALLAWSPGNNPRWLLGTLAVAAAACAVFALVRRTRFTRSQALVMVTLQVGVVAGLSWRTDVDVAALTNGAVLPIIGAYASWLLHPVAGRAVVYTGALCWAAVVLGRGEQALTSGVLSTLLQTVLAAEAFGLLHRRVDRLTHTDPLTGLLNRRGIVESAEQELSRARRRGRPLCVAMIDIDGLREVNNRSGHGAGDDLIRAVTASWAELADRGWRIGRVGGDEFVMVLPGLVEDLARELLAEAAARSPYDWTAGVAQAGPGETFEEVLDRADQAMYAAKPPSD</sequence>
<dbReference type="PROSITE" id="PS50887">
    <property type="entry name" value="GGDEF"/>
    <property type="match status" value="1"/>
</dbReference>
<dbReference type="InterPro" id="IPR050469">
    <property type="entry name" value="Diguanylate_Cyclase"/>
</dbReference>
<name>A0ABN2BRF0_9ACTN</name>
<dbReference type="InterPro" id="IPR043128">
    <property type="entry name" value="Rev_trsase/Diguanyl_cyclase"/>
</dbReference>
<keyword evidence="4" id="KW-1185">Reference proteome</keyword>
<accession>A0ABN2BRF0</accession>
<protein>
    <recommendedName>
        <fullName evidence="2">GGDEF domain-containing protein</fullName>
    </recommendedName>
</protein>